<keyword evidence="2" id="KW-1185">Reference proteome</keyword>
<dbReference type="EMBL" id="JAOZYC010000046">
    <property type="protein sequence ID" value="MEB8337406.1"/>
    <property type="molecule type" value="Genomic_DNA"/>
</dbReference>
<gene>
    <name evidence="1" type="ORF">OKJ99_07735</name>
</gene>
<comment type="caution">
    <text evidence="1">The sequence shown here is derived from an EMBL/GenBank/DDBJ whole genome shotgun (WGS) entry which is preliminary data.</text>
</comment>
<accession>A0ABU6F088</accession>
<protein>
    <submittedName>
        <fullName evidence="1">Uncharacterized protein</fullName>
    </submittedName>
</protein>
<name>A0ABU6F088_9ACTN</name>
<evidence type="ECO:0000313" key="1">
    <source>
        <dbReference type="EMBL" id="MEB8337406.1"/>
    </source>
</evidence>
<proteinExistence type="predicted"/>
<evidence type="ECO:0000313" key="2">
    <source>
        <dbReference type="Proteomes" id="UP001354931"/>
    </source>
</evidence>
<dbReference type="Proteomes" id="UP001354931">
    <property type="component" value="Unassembled WGS sequence"/>
</dbReference>
<sequence>MRIASAWGEVSPTAPDPEFGDFKAVVQHPQFEVVLICDDGATLTAVEAWRFEDDDADVQVTFSGRDIFRTPARQLVHILTEEGNSVGSLDEDEEPDAEETVFPEIALLLSRDTSREVPMDPEDDLPLYFHYAILAPGGYFEE</sequence>
<organism evidence="1 2">
    <name type="scientific">Streptomyces endophyticus</name>
    <dbReference type="NCBI Taxonomy" id="714166"/>
    <lineage>
        <taxon>Bacteria</taxon>
        <taxon>Bacillati</taxon>
        <taxon>Actinomycetota</taxon>
        <taxon>Actinomycetes</taxon>
        <taxon>Kitasatosporales</taxon>
        <taxon>Streptomycetaceae</taxon>
        <taxon>Streptomyces</taxon>
    </lineage>
</organism>
<reference evidence="1 2" key="1">
    <citation type="submission" date="2022-10" db="EMBL/GenBank/DDBJ databases">
        <authorList>
            <person name="Xie J."/>
            <person name="Shen N."/>
        </authorList>
    </citation>
    <scope>NUCLEOTIDE SEQUENCE [LARGE SCALE GENOMIC DNA]</scope>
    <source>
        <strain evidence="1 2">YIM65594</strain>
    </source>
</reference>
<dbReference type="RefSeq" id="WP_326015063.1">
    <property type="nucleotide sequence ID" value="NZ_JAOZYC010000046.1"/>
</dbReference>